<dbReference type="Gene3D" id="1.10.10.1260">
    <property type="entry name" value="Envelope glycoprotein gp160, DUF2291, helical domain"/>
    <property type="match status" value="1"/>
</dbReference>
<evidence type="ECO:0008006" key="3">
    <source>
        <dbReference type="Google" id="ProtNLM"/>
    </source>
</evidence>
<reference evidence="1 2" key="1">
    <citation type="submission" date="2014-11" db="EMBL/GenBank/DDBJ databases">
        <title>Genome sequencing of Pantoea rodasii ND03.</title>
        <authorList>
            <person name="Muhamad Yunos N.Y."/>
            <person name="Chan K.-G."/>
        </authorList>
    </citation>
    <scope>NUCLEOTIDE SEQUENCE [LARGE SCALE GENOMIC DNA]</scope>
    <source>
        <strain evidence="1 2">ND03</strain>
    </source>
</reference>
<gene>
    <name evidence="1" type="ORF">QU24_04160</name>
</gene>
<evidence type="ECO:0000313" key="2">
    <source>
        <dbReference type="Proteomes" id="UP000030853"/>
    </source>
</evidence>
<organism evidence="1 2">
    <name type="scientific">Pantoea rodasii</name>
    <dbReference type="NCBI Taxonomy" id="1076549"/>
    <lineage>
        <taxon>Bacteria</taxon>
        <taxon>Pseudomonadati</taxon>
        <taxon>Pseudomonadota</taxon>
        <taxon>Gammaproteobacteria</taxon>
        <taxon>Enterobacterales</taxon>
        <taxon>Erwiniaceae</taxon>
        <taxon>Pantoea</taxon>
    </lineage>
</organism>
<protein>
    <recommendedName>
        <fullName evidence="3">DUF2291 domain-containing protein</fullName>
    </recommendedName>
</protein>
<dbReference type="Proteomes" id="UP000030853">
    <property type="component" value="Unassembled WGS sequence"/>
</dbReference>
<dbReference type="SUPFAM" id="SSF141318">
    <property type="entry name" value="TM0957-like"/>
    <property type="match status" value="1"/>
</dbReference>
<evidence type="ECO:0000313" key="1">
    <source>
        <dbReference type="EMBL" id="KHJ69356.1"/>
    </source>
</evidence>
<dbReference type="Pfam" id="PF10054">
    <property type="entry name" value="DUF2291"/>
    <property type="match status" value="1"/>
</dbReference>
<dbReference type="RefSeq" id="WP_039328667.1">
    <property type="nucleotide sequence ID" value="NZ_JTJJ01000017.1"/>
</dbReference>
<dbReference type="Gene3D" id="2.40.50.420">
    <property type="entry name" value="Envelope glycoprotein gp160, DUF2291, alpha/beta domain"/>
    <property type="match status" value="1"/>
</dbReference>
<sequence length="217" mass="23413">MSDVSMLAQQLSRKRARRYTLLAVVVVAVIAAMALDTKVVKIGSEQDAQEQGFSPDSYGQKTFPGIQQDVEARAVDAKTLADALKANQQEAVQKYGVGSPLPVFAVKLEGVVQPGQMGIFPLKVEGLPEGNQVRLQTGPAITGTDLRDASGKIQFGDFTNQIEYQNAGSAINRAMKAKVLDKLDRETLPGKTVQVVGVFRLLTPTNWMVTPVSVEVK</sequence>
<dbReference type="PIRSF" id="PIRSF033535">
    <property type="entry name" value="UCP033535_plp"/>
    <property type="match status" value="1"/>
</dbReference>
<dbReference type="AlphaFoldDB" id="A0A0B1RCG4"/>
<accession>A0A0B1RCG4</accession>
<comment type="caution">
    <text evidence="1">The sequence shown here is derived from an EMBL/GenBank/DDBJ whole genome shotgun (WGS) entry which is preliminary data.</text>
</comment>
<dbReference type="InterPro" id="IPR014582">
    <property type="entry name" value="UCP033535_lipo"/>
</dbReference>
<name>A0A0B1RCG4_9GAMM</name>
<dbReference type="EMBL" id="JTJJ01000017">
    <property type="protein sequence ID" value="KHJ69356.1"/>
    <property type="molecule type" value="Genomic_DNA"/>
</dbReference>
<dbReference type="InterPro" id="IPR036215">
    <property type="entry name" value="TM0957-like_sf"/>
</dbReference>
<proteinExistence type="predicted"/>